<sequence>MLIKCSGSTKLRFKVIRHLSDYSLISHTEVYNFSKPLDKV</sequence>
<name>A0A1Y6BU62_9NEIS</name>
<protein>
    <submittedName>
        <fullName evidence="1">Uncharacterized protein</fullName>
    </submittedName>
</protein>
<organism evidence="1 2">
    <name type="scientific">Pseudogulbenkiania subflava DSM 22618</name>
    <dbReference type="NCBI Taxonomy" id="1123014"/>
    <lineage>
        <taxon>Bacteria</taxon>
        <taxon>Pseudomonadati</taxon>
        <taxon>Pseudomonadota</taxon>
        <taxon>Betaproteobacteria</taxon>
        <taxon>Neisseriales</taxon>
        <taxon>Chromobacteriaceae</taxon>
        <taxon>Pseudogulbenkiania</taxon>
    </lineage>
</organism>
<gene>
    <name evidence="1" type="ORF">SAMN02745746_02326</name>
</gene>
<reference evidence="2" key="1">
    <citation type="submission" date="2017-04" db="EMBL/GenBank/DDBJ databases">
        <authorList>
            <person name="Varghese N."/>
            <person name="Submissions S."/>
        </authorList>
    </citation>
    <scope>NUCLEOTIDE SEQUENCE [LARGE SCALE GENOMIC DNA]</scope>
    <source>
        <strain evidence="2">DSM 22618</strain>
    </source>
</reference>
<evidence type="ECO:0000313" key="2">
    <source>
        <dbReference type="Proteomes" id="UP000192920"/>
    </source>
</evidence>
<dbReference type="AlphaFoldDB" id="A0A1Y6BU62"/>
<evidence type="ECO:0000313" key="1">
    <source>
        <dbReference type="EMBL" id="SMF28114.1"/>
    </source>
</evidence>
<dbReference type="Proteomes" id="UP000192920">
    <property type="component" value="Unassembled WGS sequence"/>
</dbReference>
<keyword evidence="2" id="KW-1185">Reference proteome</keyword>
<accession>A0A1Y6BU62</accession>
<dbReference type="EMBL" id="FXAG01000012">
    <property type="protein sequence ID" value="SMF28114.1"/>
    <property type="molecule type" value="Genomic_DNA"/>
</dbReference>
<proteinExistence type="predicted"/>